<dbReference type="GO" id="GO:0090599">
    <property type="term" value="F:alpha-glucosidase activity"/>
    <property type="evidence" value="ECO:0007669"/>
    <property type="project" value="TreeGrafter"/>
</dbReference>
<feature type="region of interest" description="Disordered" evidence="5">
    <location>
        <begin position="192"/>
        <end position="225"/>
    </location>
</feature>
<evidence type="ECO:0000256" key="1">
    <source>
        <dbReference type="ARBA" id="ARBA00022729"/>
    </source>
</evidence>
<feature type="signal peptide" evidence="6">
    <location>
        <begin position="1"/>
        <end position="20"/>
    </location>
</feature>
<name>A0A0B7B5Q4_9EUPU</name>
<evidence type="ECO:0000256" key="2">
    <source>
        <dbReference type="ARBA" id="ARBA00022801"/>
    </source>
</evidence>
<gene>
    <name evidence="8" type="primary">ORF163851</name>
</gene>
<dbReference type="GO" id="GO:0030246">
    <property type="term" value="F:carbohydrate binding"/>
    <property type="evidence" value="ECO:0007669"/>
    <property type="project" value="InterPro"/>
</dbReference>
<dbReference type="Gene3D" id="2.60.40.1760">
    <property type="entry name" value="glycosyl hydrolase (family 31)"/>
    <property type="match status" value="1"/>
</dbReference>
<reference evidence="8" key="1">
    <citation type="submission" date="2014-12" db="EMBL/GenBank/DDBJ databases">
        <title>Insight into the proteome of Arion vulgaris.</title>
        <authorList>
            <person name="Aradska J."/>
            <person name="Bulat T."/>
            <person name="Smidak R."/>
            <person name="Sarate P."/>
            <person name="Gangsoo J."/>
            <person name="Sialana F."/>
            <person name="Bilban M."/>
            <person name="Lubec G."/>
        </authorList>
    </citation>
    <scope>NUCLEOTIDE SEQUENCE</scope>
    <source>
        <tissue evidence="8">Skin</tissue>
    </source>
</reference>
<proteinExistence type="predicted"/>
<feature type="chain" id="PRO_5002111991" description="Glycoside hydrolase family 31 N-terminal domain-containing protein" evidence="6">
    <location>
        <begin position="21"/>
        <end position="370"/>
    </location>
</feature>
<dbReference type="EMBL" id="HACG01041352">
    <property type="protein sequence ID" value="CEK88217.1"/>
    <property type="molecule type" value="Transcribed_RNA"/>
</dbReference>
<dbReference type="SUPFAM" id="SSF74650">
    <property type="entry name" value="Galactose mutarotase-like"/>
    <property type="match status" value="1"/>
</dbReference>
<dbReference type="InterPro" id="IPR025887">
    <property type="entry name" value="Glyco_hydro_31_N_dom"/>
</dbReference>
<dbReference type="GO" id="GO:0005975">
    <property type="term" value="P:carbohydrate metabolic process"/>
    <property type="evidence" value="ECO:0007669"/>
    <property type="project" value="InterPro"/>
</dbReference>
<dbReference type="AlphaFoldDB" id="A0A0B7B5Q4"/>
<accession>A0A0B7B5Q4</accession>
<dbReference type="Pfam" id="PF13802">
    <property type="entry name" value="Gal_mutarotas_2"/>
    <property type="match status" value="1"/>
</dbReference>
<keyword evidence="3" id="KW-0325">Glycoprotein</keyword>
<dbReference type="PANTHER" id="PTHR22762:SF54">
    <property type="entry name" value="BCDNA.GH04962"/>
    <property type="match status" value="1"/>
</dbReference>
<dbReference type="InterPro" id="IPR011013">
    <property type="entry name" value="Gal_mutarotase_sf_dom"/>
</dbReference>
<evidence type="ECO:0000256" key="5">
    <source>
        <dbReference type="SAM" id="MobiDB-lite"/>
    </source>
</evidence>
<keyword evidence="4" id="KW-0326">Glycosidase</keyword>
<evidence type="ECO:0000259" key="7">
    <source>
        <dbReference type="Pfam" id="PF13802"/>
    </source>
</evidence>
<dbReference type="GO" id="GO:0006491">
    <property type="term" value="P:N-glycan processing"/>
    <property type="evidence" value="ECO:0007669"/>
    <property type="project" value="TreeGrafter"/>
</dbReference>
<keyword evidence="2" id="KW-0378">Hydrolase</keyword>
<organism evidence="8">
    <name type="scientific">Arion vulgaris</name>
    <dbReference type="NCBI Taxonomy" id="1028688"/>
    <lineage>
        <taxon>Eukaryota</taxon>
        <taxon>Metazoa</taxon>
        <taxon>Spiralia</taxon>
        <taxon>Lophotrochozoa</taxon>
        <taxon>Mollusca</taxon>
        <taxon>Gastropoda</taxon>
        <taxon>Heterobranchia</taxon>
        <taxon>Euthyneura</taxon>
        <taxon>Panpulmonata</taxon>
        <taxon>Eupulmonata</taxon>
        <taxon>Stylommatophora</taxon>
        <taxon>Helicina</taxon>
        <taxon>Arionoidea</taxon>
        <taxon>Arionidae</taxon>
        <taxon>Arion</taxon>
    </lineage>
</organism>
<dbReference type="CDD" id="cd14752">
    <property type="entry name" value="GH31_N"/>
    <property type="match status" value="1"/>
</dbReference>
<keyword evidence="1 6" id="KW-0732">Signal</keyword>
<sequence length="370" mass="41791">MRQFSLVLGVLLSTCLGVHRENFRTCDQSGFCKRHRSLQPGRSSYVVQPSTLRISETSLMVDVINTKNNVRFLLQGYGLINGIFRVKLVEAEPIRDRYEIPIGITLFAEPVEEKLVYHGKKDGKLTFSLGDNKMVININPLRLDFFIKDKPVASLNALGLLKFEHSRTKQSWLSSLASSFFSLLSQPFRETQKEGHDASQSVDGQQKKDEEEGPDSWEETFKGFKDTKPNGPTSVGLDIAFLDFSYVYGIPEHADSFALKATKNTDPYRLFNVDVFEYDLYNPMALYGHVPLMVAHNEKNTVGVFFQNAAEGWIDIQSDAADKSLFENLADYVTGNEEVAQTNTHWYFEDGVIDIFVLLGPSPRCLQTVC</sequence>
<evidence type="ECO:0000313" key="8">
    <source>
        <dbReference type="EMBL" id="CEK88217.1"/>
    </source>
</evidence>
<evidence type="ECO:0000256" key="3">
    <source>
        <dbReference type="ARBA" id="ARBA00023180"/>
    </source>
</evidence>
<evidence type="ECO:0000256" key="4">
    <source>
        <dbReference type="ARBA" id="ARBA00023295"/>
    </source>
</evidence>
<dbReference type="PANTHER" id="PTHR22762">
    <property type="entry name" value="ALPHA-GLUCOSIDASE"/>
    <property type="match status" value="1"/>
</dbReference>
<feature type="domain" description="Glycoside hydrolase family 31 N-terminal" evidence="7">
    <location>
        <begin position="81"/>
        <end position="315"/>
    </location>
</feature>
<evidence type="ECO:0000256" key="6">
    <source>
        <dbReference type="SAM" id="SignalP"/>
    </source>
</evidence>
<protein>
    <recommendedName>
        <fullName evidence="7">Glycoside hydrolase family 31 N-terminal domain-containing protein</fullName>
    </recommendedName>
</protein>